<dbReference type="Proteomes" id="UP000189670">
    <property type="component" value="Unassembled WGS sequence"/>
</dbReference>
<reference evidence="2" key="1">
    <citation type="submission" date="2012-11" db="EMBL/GenBank/DDBJ databases">
        <authorList>
            <person name="Lucero-Rivera Y.E."/>
            <person name="Tovar-Ramirez D."/>
        </authorList>
    </citation>
    <scope>NUCLEOTIDE SEQUENCE [LARGE SCALE GENOMIC DNA]</scope>
    <source>
        <strain evidence="2">Araruama</strain>
    </source>
</reference>
<evidence type="ECO:0000313" key="2">
    <source>
        <dbReference type="Proteomes" id="UP000189670"/>
    </source>
</evidence>
<sequence length="254" mass="29206">MISCRIIKFFKENDGNHINIERCSENEWPAEGRFIFKDVGAEAVVESDYRVVEAFSFNSDKTDNPVYRAWSILKPLIKDWKRSDNNELIGQCNNMVKEIKVEKDVSSIFDTDKALDAFMDLNNSDTTTHIVTGAAGMGKTYKVAEIICKILDKGVSRKLPWPPFRVLVVGYSNKAVEVIFEELTRMSDKYVFYRQYTENQKKMSIYNDQVSEKLILNMKSISDKILSKLSGMNTESNSDDYYNAHKNVIENLKS</sequence>
<dbReference type="AlphaFoldDB" id="A0A1V1NRK1"/>
<proteinExistence type="predicted"/>
<organism evidence="1 2">
    <name type="scientific">Candidatus Magnetoglobus multicellularis str. Araruama</name>
    <dbReference type="NCBI Taxonomy" id="890399"/>
    <lineage>
        <taxon>Bacteria</taxon>
        <taxon>Pseudomonadati</taxon>
        <taxon>Thermodesulfobacteriota</taxon>
        <taxon>Desulfobacteria</taxon>
        <taxon>Desulfobacterales</taxon>
        <taxon>Desulfobacteraceae</taxon>
        <taxon>Candidatus Magnetoglobus</taxon>
    </lineage>
</organism>
<dbReference type="EMBL" id="ATBP01003114">
    <property type="protein sequence ID" value="ETR65183.1"/>
    <property type="molecule type" value="Genomic_DNA"/>
</dbReference>
<name>A0A1V1NRK1_9BACT</name>
<dbReference type="Gene3D" id="3.40.50.300">
    <property type="entry name" value="P-loop containing nucleotide triphosphate hydrolases"/>
    <property type="match status" value="1"/>
</dbReference>
<accession>A0A1V1NRK1</accession>
<dbReference type="SUPFAM" id="SSF52540">
    <property type="entry name" value="P-loop containing nucleoside triphosphate hydrolases"/>
    <property type="match status" value="1"/>
</dbReference>
<feature type="non-terminal residue" evidence="1">
    <location>
        <position position="254"/>
    </location>
</feature>
<protein>
    <submittedName>
        <fullName evidence="1">Uncharacterized protein</fullName>
    </submittedName>
</protein>
<gene>
    <name evidence="1" type="ORF">OMM_14675</name>
</gene>
<comment type="caution">
    <text evidence="1">The sequence shown here is derived from an EMBL/GenBank/DDBJ whole genome shotgun (WGS) entry which is preliminary data.</text>
</comment>
<dbReference type="InterPro" id="IPR027417">
    <property type="entry name" value="P-loop_NTPase"/>
</dbReference>
<evidence type="ECO:0000313" key="1">
    <source>
        <dbReference type="EMBL" id="ETR65183.1"/>
    </source>
</evidence>